<dbReference type="NCBIfam" id="TIGR01511">
    <property type="entry name" value="ATPase-IB1_Cu"/>
    <property type="match status" value="1"/>
</dbReference>
<dbReference type="Gene3D" id="3.40.1110.10">
    <property type="entry name" value="Calcium-transporting ATPase, cytoplasmic domain N"/>
    <property type="match status" value="1"/>
</dbReference>
<keyword evidence="5" id="KW-0597">Phosphoprotein</keyword>
<dbReference type="PROSITE" id="PS00154">
    <property type="entry name" value="ATPASE_E1_E2"/>
    <property type="match status" value="1"/>
</dbReference>
<evidence type="ECO:0000256" key="10">
    <source>
        <dbReference type="ARBA" id="ARBA00022842"/>
    </source>
</evidence>
<keyword evidence="12 15" id="KW-1133">Transmembrane helix</keyword>
<keyword evidence="18" id="KW-1185">Reference proteome</keyword>
<dbReference type="InterPro" id="IPR059000">
    <property type="entry name" value="ATPase_P-type_domA"/>
</dbReference>
<dbReference type="InterPro" id="IPR001757">
    <property type="entry name" value="P_typ_ATPase"/>
</dbReference>
<keyword evidence="4 15" id="KW-1003">Cell membrane</keyword>
<reference evidence="18" key="1">
    <citation type="submission" date="2018-07" db="EMBL/GenBank/DDBJ databases">
        <authorList>
            <person name="Liu B.-T."/>
            <person name="Du Z."/>
        </authorList>
    </citation>
    <scope>NUCLEOTIDE SEQUENCE [LARGE SCALE GENOMIC DNA]</scope>
    <source>
        <strain evidence="18">XYN52</strain>
    </source>
</reference>
<dbReference type="InterPro" id="IPR036412">
    <property type="entry name" value="HAD-like_sf"/>
</dbReference>
<feature type="transmembrane region" description="Helical" evidence="15">
    <location>
        <begin position="388"/>
        <end position="416"/>
    </location>
</feature>
<dbReference type="SUPFAM" id="SSF55008">
    <property type="entry name" value="HMA, heavy metal-associated domain"/>
    <property type="match status" value="1"/>
</dbReference>
<feature type="transmembrane region" description="Helical" evidence="15">
    <location>
        <begin position="179"/>
        <end position="201"/>
    </location>
</feature>
<dbReference type="Proteomes" id="UP000253759">
    <property type="component" value="Unassembled WGS sequence"/>
</dbReference>
<dbReference type="PANTHER" id="PTHR43520">
    <property type="entry name" value="ATP7, ISOFORM B"/>
    <property type="match status" value="1"/>
</dbReference>
<dbReference type="Gene3D" id="2.70.150.10">
    <property type="entry name" value="Calcium-transporting ATPase, cytoplasmic transduction domain A"/>
    <property type="match status" value="1"/>
</dbReference>
<dbReference type="InterPro" id="IPR023298">
    <property type="entry name" value="ATPase_P-typ_TM_dom_sf"/>
</dbReference>
<dbReference type="RefSeq" id="WP_114646635.1">
    <property type="nucleotide sequence ID" value="NZ_QQNH01000023.1"/>
</dbReference>
<evidence type="ECO:0000256" key="2">
    <source>
        <dbReference type="ARBA" id="ARBA00006024"/>
    </source>
</evidence>
<dbReference type="SFLD" id="SFLDS00003">
    <property type="entry name" value="Haloacid_Dehalogenase"/>
    <property type="match status" value="1"/>
</dbReference>
<evidence type="ECO:0000256" key="15">
    <source>
        <dbReference type="RuleBase" id="RU362081"/>
    </source>
</evidence>
<dbReference type="Gene3D" id="3.30.70.100">
    <property type="match status" value="1"/>
</dbReference>
<evidence type="ECO:0000256" key="9">
    <source>
        <dbReference type="ARBA" id="ARBA00022840"/>
    </source>
</evidence>
<name>A0A369W0Q0_9HYPH</name>
<accession>A0A369W0Q0</accession>
<evidence type="ECO:0000259" key="16">
    <source>
        <dbReference type="PROSITE" id="PS50846"/>
    </source>
</evidence>
<feature type="transmembrane region" description="Helical" evidence="15">
    <location>
        <begin position="691"/>
        <end position="724"/>
    </location>
</feature>
<evidence type="ECO:0000256" key="5">
    <source>
        <dbReference type="ARBA" id="ARBA00022553"/>
    </source>
</evidence>
<keyword evidence="11" id="KW-1278">Translocase</keyword>
<dbReference type="SUPFAM" id="SSF56784">
    <property type="entry name" value="HAD-like"/>
    <property type="match status" value="1"/>
</dbReference>
<dbReference type="Pfam" id="PF00122">
    <property type="entry name" value="E1-E2_ATPase"/>
    <property type="match status" value="1"/>
</dbReference>
<evidence type="ECO:0000256" key="13">
    <source>
        <dbReference type="ARBA" id="ARBA00023065"/>
    </source>
</evidence>
<dbReference type="NCBIfam" id="TIGR01512">
    <property type="entry name" value="ATPase-IB2_Cd"/>
    <property type="match status" value="1"/>
</dbReference>
<dbReference type="NCBIfam" id="TIGR01525">
    <property type="entry name" value="ATPase-IB_hvy"/>
    <property type="match status" value="1"/>
</dbReference>
<dbReference type="Gene3D" id="3.40.50.1000">
    <property type="entry name" value="HAD superfamily/HAD-like"/>
    <property type="match status" value="1"/>
</dbReference>
<keyword evidence="3" id="KW-0813">Transport</keyword>
<keyword evidence="8 15" id="KW-0547">Nucleotide-binding</keyword>
<keyword evidence="17" id="KW-0378">Hydrolase</keyword>
<dbReference type="GO" id="GO:0005524">
    <property type="term" value="F:ATP binding"/>
    <property type="evidence" value="ECO:0007669"/>
    <property type="project" value="UniProtKB-UniRule"/>
</dbReference>
<organism evidence="17 18">
    <name type="scientific">Pelagibacterium lacus</name>
    <dbReference type="NCBI Taxonomy" id="2282655"/>
    <lineage>
        <taxon>Bacteria</taxon>
        <taxon>Pseudomonadati</taxon>
        <taxon>Pseudomonadota</taxon>
        <taxon>Alphaproteobacteria</taxon>
        <taxon>Hyphomicrobiales</taxon>
        <taxon>Devosiaceae</taxon>
        <taxon>Pelagibacterium</taxon>
    </lineage>
</organism>
<dbReference type="InterPro" id="IPR017969">
    <property type="entry name" value="Heavy-metal-associated_CS"/>
</dbReference>
<proteinExistence type="inferred from homology"/>
<dbReference type="GO" id="GO:0016887">
    <property type="term" value="F:ATP hydrolysis activity"/>
    <property type="evidence" value="ECO:0007669"/>
    <property type="project" value="InterPro"/>
</dbReference>
<feature type="transmembrane region" description="Helical" evidence="15">
    <location>
        <begin position="149"/>
        <end position="167"/>
    </location>
</feature>
<dbReference type="AlphaFoldDB" id="A0A369W0Q0"/>
<keyword evidence="9 15" id="KW-0067">ATP-binding</keyword>
<dbReference type="InterPro" id="IPR044492">
    <property type="entry name" value="P_typ_ATPase_HD_dom"/>
</dbReference>
<dbReference type="InterPro" id="IPR008250">
    <property type="entry name" value="ATPase_P-typ_transduc_dom_A_sf"/>
</dbReference>
<sequence length="737" mass="77395">MSVEATLEGPGTEPVMGGENELVLASQSLGNGVFRTNLSVPGMHCGGCMSKVEKALAALPAVSHARVNLSTRRATVEWSGDAAPPLVETLAGVGFEANFVDEPGQKGDPEYRRLVRAMAVAGFASANIMMLSVAVWAGADAASRDLFHWISAAIALPTLLYSGRVFFEPAAKALRRGRTNMDVPISIGVTLAFALSLYETVTSGQHAYFDASVTLLFFLLIGRTLDYAMRDRARSAVKGLANLTPRGANTVEPDGRFRYRPVAELVPGMTLSIAAGERLPVDGRVVSGASILDCAMVTGESQPVAVAADDTVRAGTMNLQSPLLVEVTARARDSFLAEMIRLMEVAEGGRTRYRRLADRVSELYSPVVHLTAAATGLGWMLVGGDWYHSLTIAIAVLIITCPCALGLAVPIVHVVAARKLFENGLLTKDGSAIERLVQSDTVVFDKTGTLTRGLPSLVNPEAIDPQALALAGALARHSRHPLSHAIVEAAGNLASPERIADIEEIAGQGVAALIGGHAYRMGRRSWAAADAPADSGTEGSEVVLSRDGVAIATFAFADAYRDDARPALDALRAKGFEVILLSGDRERAVASAARDLGIAQYHAECLPQDKVAVLERLAAQGRKVVMVGDGLNDAPALAAAHVSIAPSSAADIGRQAADIVFTRPSLLAVPAALSIARDADRLVRQNIGFSMLYNVVAVPIAVLGFVTPLVAALAMSLSSIVVVLNAMRLSRGGPESS</sequence>
<evidence type="ECO:0000256" key="7">
    <source>
        <dbReference type="ARBA" id="ARBA00022723"/>
    </source>
</evidence>
<dbReference type="EMBL" id="QQNH01000023">
    <property type="protein sequence ID" value="RDE08098.1"/>
    <property type="molecule type" value="Genomic_DNA"/>
</dbReference>
<dbReference type="NCBIfam" id="TIGR01494">
    <property type="entry name" value="ATPase_P-type"/>
    <property type="match status" value="1"/>
</dbReference>
<keyword evidence="6 15" id="KW-0812">Transmembrane</keyword>
<feature type="transmembrane region" description="Helical" evidence="15">
    <location>
        <begin position="114"/>
        <end position="137"/>
    </location>
</feature>
<dbReference type="PROSITE" id="PS50846">
    <property type="entry name" value="HMA_2"/>
    <property type="match status" value="1"/>
</dbReference>
<dbReference type="SFLD" id="SFLDF00027">
    <property type="entry name" value="p-type_atpase"/>
    <property type="match status" value="1"/>
</dbReference>
<gene>
    <name evidence="17" type="primary">cadA</name>
    <name evidence="17" type="ORF">DVH29_13080</name>
</gene>
<dbReference type="InterPro" id="IPR036163">
    <property type="entry name" value="HMA_dom_sf"/>
</dbReference>
<dbReference type="InterPro" id="IPR023299">
    <property type="entry name" value="ATPase_P-typ_cyto_dom_N"/>
</dbReference>
<evidence type="ECO:0000256" key="8">
    <source>
        <dbReference type="ARBA" id="ARBA00022741"/>
    </source>
</evidence>
<evidence type="ECO:0000313" key="18">
    <source>
        <dbReference type="Proteomes" id="UP000253759"/>
    </source>
</evidence>
<dbReference type="GO" id="GO:0005507">
    <property type="term" value="F:copper ion binding"/>
    <property type="evidence" value="ECO:0007669"/>
    <property type="project" value="TreeGrafter"/>
</dbReference>
<keyword evidence="13" id="KW-0406">Ion transport</keyword>
<dbReference type="InterPro" id="IPR027256">
    <property type="entry name" value="P-typ_ATPase_IB"/>
</dbReference>
<evidence type="ECO:0000256" key="6">
    <source>
        <dbReference type="ARBA" id="ARBA00022692"/>
    </source>
</evidence>
<dbReference type="SFLD" id="SFLDG00002">
    <property type="entry name" value="C1.7:_P-type_atpase_like"/>
    <property type="match status" value="1"/>
</dbReference>
<dbReference type="GO" id="GO:0055070">
    <property type="term" value="P:copper ion homeostasis"/>
    <property type="evidence" value="ECO:0007669"/>
    <property type="project" value="TreeGrafter"/>
</dbReference>
<dbReference type="PRINTS" id="PR00941">
    <property type="entry name" value="CDATPASE"/>
</dbReference>
<feature type="domain" description="HMA" evidence="16">
    <location>
        <begin position="34"/>
        <end position="98"/>
    </location>
</feature>
<dbReference type="SUPFAM" id="SSF81653">
    <property type="entry name" value="Calcium ATPase, transduction domain A"/>
    <property type="match status" value="1"/>
</dbReference>
<dbReference type="EC" id="3.6.3.3" evidence="17"/>
<dbReference type="PROSITE" id="PS01047">
    <property type="entry name" value="HMA_1"/>
    <property type="match status" value="1"/>
</dbReference>
<dbReference type="PRINTS" id="PR00119">
    <property type="entry name" value="CATATPASE"/>
</dbReference>
<comment type="subcellular location">
    <subcellularLocation>
        <location evidence="1">Cell membrane</location>
        <topology evidence="1">Multi-pass membrane protein</topology>
    </subcellularLocation>
</comment>
<feature type="transmembrane region" description="Helical" evidence="15">
    <location>
        <begin position="363"/>
        <end position="382"/>
    </location>
</feature>
<evidence type="ECO:0000256" key="12">
    <source>
        <dbReference type="ARBA" id="ARBA00022989"/>
    </source>
</evidence>
<evidence type="ECO:0000256" key="1">
    <source>
        <dbReference type="ARBA" id="ARBA00004651"/>
    </source>
</evidence>
<dbReference type="InterPro" id="IPR023214">
    <property type="entry name" value="HAD_sf"/>
</dbReference>
<dbReference type="Pfam" id="PF00702">
    <property type="entry name" value="Hydrolase"/>
    <property type="match status" value="1"/>
</dbReference>
<keyword evidence="7 15" id="KW-0479">Metal-binding</keyword>
<comment type="caution">
    <text evidence="17">The sequence shown here is derived from an EMBL/GenBank/DDBJ whole genome shotgun (WGS) entry which is preliminary data.</text>
</comment>
<dbReference type="InterPro" id="IPR006121">
    <property type="entry name" value="HMA_dom"/>
</dbReference>
<dbReference type="PROSITE" id="PS01229">
    <property type="entry name" value="COF_2"/>
    <property type="match status" value="1"/>
</dbReference>
<dbReference type="Pfam" id="PF00403">
    <property type="entry name" value="HMA"/>
    <property type="match status" value="1"/>
</dbReference>
<feature type="transmembrane region" description="Helical" evidence="15">
    <location>
        <begin position="207"/>
        <end position="225"/>
    </location>
</feature>
<dbReference type="GO" id="GO:0005886">
    <property type="term" value="C:plasma membrane"/>
    <property type="evidence" value="ECO:0007669"/>
    <property type="project" value="UniProtKB-SubCell"/>
</dbReference>
<evidence type="ECO:0000256" key="3">
    <source>
        <dbReference type="ARBA" id="ARBA00022448"/>
    </source>
</evidence>
<dbReference type="CDD" id="cd00371">
    <property type="entry name" value="HMA"/>
    <property type="match status" value="1"/>
</dbReference>
<evidence type="ECO:0000256" key="4">
    <source>
        <dbReference type="ARBA" id="ARBA00022475"/>
    </source>
</evidence>
<comment type="similarity">
    <text evidence="2 15">Belongs to the cation transport ATPase (P-type) (TC 3.A.3) family. Type IB subfamily.</text>
</comment>
<evidence type="ECO:0000256" key="11">
    <source>
        <dbReference type="ARBA" id="ARBA00022967"/>
    </source>
</evidence>
<protein>
    <submittedName>
        <fullName evidence="17">Cadmium-translocating P-type ATPase</fullName>
        <ecNumber evidence="17">3.6.3.3</ecNumber>
    </submittedName>
</protein>
<dbReference type="PANTHER" id="PTHR43520:SF5">
    <property type="entry name" value="CATION-TRANSPORTING P-TYPE ATPASE-RELATED"/>
    <property type="match status" value="1"/>
</dbReference>
<evidence type="ECO:0000256" key="14">
    <source>
        <dbReference type="ARBA" id="ARBA00023136"/>
    </source>
</evidence>
<keyword evidence="14 15" id="KW-0472">Membrane</keyword>
<dbReference type="GO" id="GO:0043682">
    <property type="term" value="F:P-type divalent copper transporter activity"/>
    <property type="evidence" value="ECO:0007669"/>
    <property type="project" value="TreeGrafter"/>
</dbReference>
<dbReference type="SUPFAM" id="SSF81665">
    <property type="entry name" value="Calcium ATPase, transmembrane domain M"/>
    <property type="match status" value="1"/>
</dbReference>
<evidence type="ECO:0000313" key="17">
    <source>
        <dbReference type="EMBL" id="RDE08098.1"/>
    </source>
</evidence>
<keyword evidence="10" id="KW-0460">Magnesium</keyword>
<dbReference type="OrthoDB" id="7762541at2"/>
<dbReference type="InterPro" id="IPR018303">
    <property type="entry name" value="ATPase_P-typ_P_site"/>
</dbReference>